<dbReference type="RefSeq" id="WP_377833952.1">
    <property type="nucleotide sequence ID" value="NZ_JBHRSK010000011.1"/>
</dbReference>
<dbReference type="SUPFAM" id="SSF54909">
    <property type="entry name" value="Dimeric alpha+beta barrel"/>
    <property type="match status" value="1"/>
</dbReference>
<dbReference type="SMART" id="SM00344">
    <property type="entry name" value="HTH_ASNC"/>
    <property type="match status" value="1"/>
</dbReference>
<dbReference type="InterPro" id="IPR036388">
    <property type="entry name" value="WH-like_DNA-bd_sf"/>
</dbReference>
<dbReference type="InterPro" id="IPR011008">
    <property type="entry name" value="Dimeric_a/b-barrel"/>
</dbReference>
<dbReference type="Gene3D" id="3.30.70.920">
    <property type="match status" value="1"/>
</dbReference>
<evidence type="ECO:0000256" key="2">
    <source>
        <dbReference type="ARBA" id="ARBA00023125"/>
    </source>
</evidence>
<evidence type="ECO:0000313" key="6">
    <source>
        <dbReference type="Proteomes" id="UP001595443"/>
    </source>
</evidence>
<accession>A0ABV7AJ35</accession>
<feature type="domain" description="HTH asnC-type" evidence="4">
    <location>
        <begin position="1"/>
        <end position="62"/>
    </location>
</feature>
<reference evidence="6" key="1">
    <citation type="journal article" date="2019" name="Int. J. Syst. Evol. Microbiol.">
        <title>The Global Catalogue of Microorganisms (GCM) 10K type strain sequencing project: providing services to taxonomists for standard genome sequencing and annotation.</title>
        <authorList>
            <consortium name="The Broad Institute Genomics Platform"/>
            <consortium name="The Broad Institute Genome Sequencing Center for Infectious Disease"/>
            <person name="Wu L."/>
            <person name="Ma J."/>
        </authorList>
    </citation>
    <scope>NUCLEOTIDE SEQUENCE [LARGE SCALE GENOMIC DNA]</scope>
    <source>
        <strain evidence="6">KCTC 62192</strain>
    </source>
</reference>
<proteinExistence type="predicted"/>
<dbReference type="InterPro" id="IPR036390">
    <property type="entry name" value="WH_DNA-bd_sf"/>
</dbReference>
<sequence length="155" mass="17151">MDAIDRRIVAALQRDGRIANTELAERVGLSPTPCARRVARLEAEGVITGYGARIDPVKLGLPVSIFVSVELERQDRSAITAFEKAVSTFAEVMECYLMTGSRDVLLRVVAADLTAFDHFLEDRLMQVPGIRNIRSNFALRTMLQRQVLPDHPGGT</sequence>
<dbReference type="Proteomes" id="UP001595443">
    <property type="component" value="Unassembled WGS sequence"/>
</dbReference>
<evidence type="ECO:0000259" key="4">
    <source>
        <dbReference type="PROSITE" id="PS50956"/>
    </source>
</evidence>
<dbReference type="InterPro" id="IPR011991">
    <property type="entry name" value="ArsR-like_HTH"/>
</dbReference>
<dbReference type="Pfam" id="PF13412">
    <property type="entry name" value="HTH_24"/>
    <property type="match status" value="1"/>
</dbReference>
<dbReference type="PROSITE" id="PS50956">
    <property type="entry name" value="HTH_ASNC_2"/>
    <property type="match status" value="1"/>
</dbReference>
<dbReference type="EMBL" id="JBHRSK010000011">
    <property type="protein sequence ID" value="MFC2969242.1"/>
    <property type="molecule type" value="Genomic_DNA"/>
</dbReference>
<dbReference type="SUPFAM" id="SSF46785">
    <property type="entry name" value="Winged helix' DNA-binding domain"/>
    <property type="match status" value="1"/>
</dbReference>
<keyword evidence="6" id="KW-1185">Reference proteome</keyword>
<evidence type="ECO:0000313" key="5">
    <source>
        <dbReference type="EMBL" id="MFC2969242.1"/>
    </source>
</evidence>
<dbReference type="Pfam" id="PF01037">
    <property type="entry name" value="AsnC_trans_reg"/>
    <property type="match status" value="1"/>
</dbReference>
<dbReference type="InterPro" id="IPR000485">
    <property type="entry name" value="AsnC-type_HTH_dom"/>
</dbReference>
<keyword evidence="3" id="KW-0804">Transcription</keyword>
<evidence type="ECO:0000256" key="3">
    <source>
        <dbReference type="ARBA" id="ARBA00023163"/>
    </source>
</evidence>
<keyword evidence="1" id="KW-0805">Transcription regulation</keyword>
<protein>
    <submittedName>
        <fullName evidence="5">Lrp/AsnC family transcriptional regulator</fullName>
    </submittedName>
</protein>
<comment type="caution">
    <text evidence="5">The sequence shown here is derived from an EMBL/GenBank/DDBJ whole genome shotgun (WGS) entry which is preliminary data.</text>
</comment>
<name>A0ABV7AJ35_9RHOB</name>
<dbReference type="InterPro" id="IPR019888">
    <property type="entry name" value="Tscrpt_reg_AsnC-like"/>
</dbReference>
<dbReference type="PANTHER" id="PTHR30154">
    <property type="entry name" value="LEUCINE-RESPONSIVE REGULATORY PROTEIN"/>
    <property type="match status" value="1"/>
</dbReference>
<dbReference type="PANTHER" id="PTHR30154:SF34">
    <property type="entry name" value="TRANSCRIPTIONAL REGULATOR AZLB"/>
    <property type="match status" value="1"/>
</dbReference>
<keyword evidence="2" id="KW-0238">DNA-binding</keyword>
<dbReference type="CDD" id="cd00090">
    <property type="entry name" value="HTH_ARSR"/>
    <property type="match status" value="1"/>
</dbReference>
<dbReference type="InterPro" id="IPR019885">
    <property type="entry name" value="Tscrpt_reg_HTH_AsnC-type_CS"/>
</dbReference>
<dbReference type="InterPro" id="IPR019887">
    <property type="entry name" value="Tscrpt_reg_AsnC/Lrp_C"/>
</dbReference>
<dbReference type="PRINTS" id="PR00033">
    <property type="entry name" value="HTHASNC"/>
</dbReference>
<dbReference type="Gene3D" id="1.10.10.10">
    <property type="entry name" value="Winged helix-like DNA-binding domain superfamily/Winged helix DNA-binding domain"/>
    <property type="match status" value="1"/>
</dbReference>
<dbReference type="PROSITE" id="PS00519">
    <property type="entry name" value="HTH_ASNC_1"/>
    <property type="match status" value="1"/>
</dbReference>
<organism evidence="5 6">
    <name type="scientific">Acidimangrovimonas pyrenivorans</name>
    <dbReference type="NCBI Taxonomy" id="2030798"/>
    <lineage>
        <taxon>Bacteria</taxon>
        <taxon>Pseudomonadati</taxon>
        <taxon>Pseudomonadota</taxon>
        <taxon>Alphaproteobacteria</taxon>
        <taxon>Rhodobacterales</taxon>
        <taxon>Paracoccaceae</taxon>
        <taxon>Acidimangrovimonas</taxon>
    </lineage>
</organism>
<evidence type="ECO:0000256" key="1">
    <source>
        <dbReference type="ARBA" id="ARBA00023015"/>
    </source>
</evidence>
<gene>
    <name evidence="5" type="ORF">ACFOES_14145</name>
</gene>